<evidence type="ECO:0000256" key="3">
    <source>
        <dbReference type="ARBA" id="ARBA00022960"/>
    </source>
</evidence>
<dbReference type="Pfam" id="PF04085">
    <property type="entry name" value="MreC"/>
    <property type="match status" value="1"/>
</dbReference>
<dbReference type="Proteomes" id="UP000198619">
    <property type="component" value="Unassembled WGS sequence"/>
</dbReference>
<dbReference type="Gene3D" id="2.40.10.350">
    <property type="entry name" value="Rod shape-determining protein MreC, domain 2"/>
    <property type="match status" value="1"/>
</dbReference>
<evidence type="ECO:0000256" key="4">
    <source>
        <dbReference type="ARBA" id="ARBA00032089"/>
    </source>
</evidence>
<feature type="transmembrane region" description="Helical" evidence="7">
    <location>
        <begin position="7"/>
        <end position="27"/>
    </location>
</feature>
<dbReference type="RefSeq" id="WP_090042433.1">
    <property type="nucleotide sequence ID" value="NZ_FOKI01000028.1"/>
</dbReference>
<dbReference type="STRING" id="84698.SAMN04488528_102847"/>
<dbReference type="InterPro" id="IPR042175">
    <property type="entry name" value="Cell/Rod_MreC_2"/>
</dbReference>
<dbReference type="PIRSF" id="PIRSF038471">
    <property type="entry name" value="MreC"/>
    <property type="match status" value="1"/>
</dbReference>
<organism evidence="9 10">
    <name type="scientific">Clostridium frigidicarnis</name>
    <dbReference type="NCBI Taxonomy" id="84698"/>
    <lineage>
        <taxon>Bacteria</taxon>
        <taxon>Bacillati</taxon>
        <taxon>Bacillota</taxon>
        <taxon>Clostridia</taxon>
        <taxon>Eubacteriales</taxon>
        <taxon>Clostridiaceae</taxon>
        <taxon>Clostridium</taxon>
    </lineage>
</organism>
<reference evidence="9 10" key="1">
    <citation type="submission" date="2016-10" db="EMBL/GenBank/DDBJ databases">
        <authorList>
            <person name="de Groot N.N."/>
        </authorList>
    </citation>
    <scope>NUCLEOTIDE SEQUENCE [LARGE SCALE GENOMIC DNA]</scope>
    <source>
        <strain evidence="9 10">DSM 12271</strain>
    </source>
</reference>
<dbReference type="PANTHER" id="PTHR34138:SF1">
    <property type="entry name" value="CELL SHAPE-DETERMINING PROTEIN MREC"/>
    <property type="match status" value="1"/>
</dbReference>
<proteinExistence type="inferred from homology"/>
<evidence type="ECO:0000256" key="7">
    <source>
        <dbReference type="SAM" id="Phobius"/>
    </source>
</evidence>
<evidence type="ECO:0000313" key="9">
    <source>
        <dbReference type="EMBL" id="SFB31656.1"/>
    </source>
</evidence>
<gene>
    <name evidence="9" type="ORF">SAMN04488528_102847</name>
</gene>
<feature type="coiled-coil region" evidence="6">
    <location>
        <begin position="67"/>
        <end position="104"/>
    </location>
</feature>
<dbReference type="OrthoDB" id="9792313at2"/>
<name>A0A1I1A2X6_9CLOT</name>
<protein>
    <recommendedName>
        <fullName evidence="2 5">Cell shape-determining protein MreC</fullName>
    </recommendedName>
    <alternativeName>
        <fullName evidence="4 5">Cell shape protein MreC</fullName>
    </alternativeName>
</protein>
<keyword evidence="10" id="KW-1185">Reference proteome</keyword>
<dbReference type="GO" id="GO:0005886">
    <property type="term" value="C:plasma membrane"/>
    <property type="evidence" value="ECO:0007669"/>
    <property type="project" value="TreeGrafter"/>
</dbReference>
<dbReference type="InterPro" id="IPR055342">
    <property type="entry name" value="MreC_beta-barrel_core"/>
</dbReference>
<evidence type="ECO:0000256" key="2">
    <source>
        <dbReference type="ARBA" id="ARBA00013855"/>
    </source>
</evidence>
<keyword evidence="6" id="KW-0175">Coiled coil</keyword>
<evidence type="ECO:0000256" key="5">
    <source>
        <dbReference type="PIRNR" id="PIRNR038471"/>
    </source>
</evidence>
<keyword evidence="7" id="KW-0812">Transmembrane</keyword>
<evidence type="ECO:0000256" key="1">
    <source>
        <dbReference type="ARBA" id="ARBA00009369"/>
    </source>
</evidence>
<evidence type="ECO:0000313" key="10">
    <source>
        <dbReference type="Proteomes" id="UP000198619"/>
    </source>
</evidence>
<keyword evidence="3 5" id="KW-0133">Cell shape</keyword>
<evidence type="ECO:0000259" key="8">
    <source>
        <dbReference type="Pfam" id="PF04085"/>
    </source>
</evidence>
<dbReference type="Gene3D" id="2.40.10.340">
    <property type="entry name" value="Rod shape-determining protein MreC, domain 1"/>
    <property type="match status" value="1"/>
</dbReference>
<sequence length="277" mass="30811">MKFFKNKLAVTVVVLSVSFLGIIVFSVKRDNKSFIESGAGAALNPIQKVFYKIGDSVKGSVDFALNFSKVKKENDELRGKNDEYENMEIEYNSLKEENEKLRDMVDFKEQFSDYDYLGTNVIGKVGNSFLDGYQIDKGSKDGLEVGMVVITSKGLVGQITSVAYNWSVVQSLANENISVAAKVQSTNEITGVVKGYKNSQNKLLAKVYHLPIDSEVKEGDVILTSGLGKVYPKDLKIGKVVSIDEDKGKVMKIATIEPYVDFNKLEEMFIVIPKDKR</sequence>
<dbReference type="PANTHER" id="PTHR34138">
    <property type="entry name" value="CELL SHAPE-DETERMINING PROTEIN MREC"/>
    <property type="match status" value="1"/>
</dbReference>
<dbReference type="NCBIfam" id="TIGR00219">
    <property type="entry name" value="mreC"/>
    <property type="match status" value="1"/>
</dbReference>
<comment type="similarity">
    <text evidence="1 5">Belongs to the MreC family.</text>
</comment>
<feature type="domain" description="Rod shape-determining protein MreC beta-barrel core" evidence="8">
    <location>
        <begin position="121"/>
        <end position="271"/>
    </location>
</feature>
<accession>A0A1I1A2X6</accession>
<dbReference type="InterPro" id="IPR042177">
    <property type="entry name" value="Cell/Rod_1"/>
</dbReference>
<evidence type="ECO:0000256" key="6">
    <source>
        <dbReference type="SAM" id="Coils"/>
    </source>
</evidence>
<comment type="function">
    <text evidence="5">Involved in formation and maintenance of cell shape.</text>
</comment>
<keyword evidence="7" id="KW-1133">Transmembrane helix</keyword>
<dbReference type="EMBL" id="FOKI01000028">
    <property type="protein sequence ID" value="SFB31656.1"/>
    <property type="molecule type" value="Genomic_DNA"/>
</dbReference>
<dbReference type="InterPro" id="IPR007221">
    <property type="entry name" value="MreC"/>
</dbReference>
<dbReference type="GO" id="GO:0008360">
    <property type="term" value="P:regulation of cell shape"/>
    <property type="evidence" value="ECO:0007669"/>
    <property type="project" value="UniProtKB-KW"/>
</dbReference>
<keyword evidence="7" id="KW-0472">Membrane</keyword>
<dbReference type="AlphaFoldDB" id="A0A1I1A2X6"/>